<organism evidence="2 3">
    <name type="scientific">Futiania mangrovi</name>
    <dbReference type="NCBI Taxonomy" id="2959716"/>
    <lineage>
        <taxon>Bacteria</taxon>
        <taxon>Pseudomonadati</taxon>
        <taxon>Pseudomonadota</taxon>
        <taxon>Alphaproteobacteria</taxon>
        <taxon>Futianiales</taxon>
        <taxon>Futianiaceae</taxon>
        <taxon>Futiania</taxon>
    </lineage>
</organism>
<gene>
    <name evidence="2" type="ORF">NJQ99_06535</name>
</gene>
<protein>
    <submittedName>
        <fullName evidence="2">Uncharacterized protein</fullName>
    </submittedName>
</protein>
<dbReference type="RefSeq" id="WP_269331973.1">
    <property type="nucleotide sequence ID" value="NZ_JAMZFT010000001.1"/>
</dbReference>
<proteinExistence type="predicted"/>
<accession>A0A9J6PHK0</accession>
<evidence type="ECO:0000313" key="2">
    <source>
        <dbReference type="EMBL" id="MCP1336055.1"/>
    </source>
</evidence>
<evidence type="ECO:0000256" key="1">
    <source>
        <dbReference type="SAM" id="Coils"/>
    </source>
</evidence>
<keyword evidence="3" id="KW-1185">Reference proteome</keyword>
<keyword evidence="1" id="KW-0175">Coiled coil</keyword>
<sequence>MTITSQGSPRIRPRPLLVLGLAATLAGCASGNGSYPRIVEVPPVPQPEASAEARTAEIADLRARAAALDAEVTRMRAEQDAASVLYGGGTAR</sequence>
<dbReference type="EMBL" id="JAMZFT010000001">
    <property type="protein sequence ID" value="MCP1336055.1"/>
    <property type="molecule type" value="Genomic_DNA"/>
</dbReference>
<reference evidence="2" key="1">
    <citation type="submission" date="2022-06" db="EMBL/GenBank/DDBJ databases">
        <title>Isolation and Genomics of Futiania mangrovii gen. nov., sp. nov., a Rare and Metabolically-versatile member in the Class Alphaproteobacteria.</title>
        <authorList>
            <person name="Liu L."/>
            <person name="Huang W.-C."/>
            <person name="Pan J."/>
            <person name="Li J."/>
            <person name="Huang Y."/>
            <person name="Du H."/>
            <person name="Liu Y."/>
            <person name="Li M."/>
        </authorList>
    </citation>
    <scope>NUCLEOTIDE SEQUENCE</scope>
    <source>
        <strain evidence="2">FT118</strain>
    </source>
</reference>
<comment type="caution">
    <text evidence="2">The sequence shown here is derived from an EMBL/GenBank/DDBJ whole genome shotgun (WGS) entry which is preliminary data.</text>
</comment>
<dbReference type="AlphaFoldDB" id="A0A9J6PHK0"/>
<feature type="coiled-coil region" evidence="1">
    <location>
        <begin position="51"/>
        <end position="78"/>
    </location>
</feature>
<evidence type="ECO:0000313" key="3">
    <source>
        <dbReference type="Proteomes" id="UP001055804"/>
    </source>
</evidence>
<dbReference type="Proteomes" id="UP001055804">
    <property type="component" value="Unassembled WGS sequence"/>
</dbReference>
<name>A0A9J6PHK0_9PROT</name>